<dbReference type="Proteomes" id="UP000837857">
    <property type="component" value="Chromosome 12"/>
</dbReference>
<evidence type="ECO:0000313" key="5">
    <source>
        <dbReference type="EMBL" id="CAH2040300.1"/>
    </source>
</evidence>
<gene>
    <name evidence="5" type="ORF">IPOD504_LOCUS2463</name>
</gene>
<feature type="non-terminal residue" evidence="5">
    <location>
        <position position="1"/>
    </location>
</feature>
<evidence type="ECO:0000256" key="3">
    <source>
        <dbReference type="ARBA" id="ARBA00022833"/>
    </source>
</evidence>
<feature type="domain" description="FLYWCH-type" evidence="4">
    <location>
        <begin position="27"/>
        <end position="71"/>
    </location>
</feature>
<evidence type="ECO:0000313" key="6">
    <source>
        <dbReference type="Proteomes" id="UP000837857"/>
    </source>
</evidence>
<evidence type="ECO:0000256" key="2">
    <source>
        <dbReference type="ARBA" id="ARBA00022771"/>
    </source>
</evidence>
<proteinExistence type="predicted"/>
<sequence>MDLGLFGSAAGSSHIRNKHRVLFPVQFTESQRGNALVMLHGHKFKRTSQYGRKTWWHCVKRYTKGCPAQIIFGRSRRGNPVIIMGGYRYTKAGERGSMRRWVCDKKQLLRCPAIITTIRDSLLKTSSSHNH</sequence>
<dbReference type="Pfam" id="PF04500">
    <property type="entry name" value="FLYWCH"/>
    <property type="match status" value="2"/>
</dbReference>
<reference evidence="5" key="1">
    <citation type="submission" date="2022-03" db="EMBL/GenBank/DDBJ databases">
        <authorList>
            <person name="Martin H S."/>
        </authorList>
    </citation>
    <scope>NUCLEOTIDE SEQUENCE</scope>
</reference>
<dbReference type="InterPro" id="IPR007588">
    <property type="entry name" value="Znf_FLYWCH"/>
</dbReference>
<accession>A0ABN8HS59</accession>
<evidence type="ECO:0000256" key="1">
    <source>
        <dbReference type="ARBA" id="ARBA00022723"/>
    </source>
</evidence>
<dbReference type="Gene3D" id="2.20.25.240">
    <property type="match status" value="2"/>
</dbReference>
<organism evidence="5 6">
    <name type="scientific">Iphiclides podalirius</name>
    <name type="common">scarce swallowtail</name>
    <dbReference type="NCBI Taxonomy" id="110791"/>
    <lineage>
        <taxon>Eukaryota</taxon>
        <taxon>Metazoa</taxon>
        <taxon>Ecdysozoa</taxon>
        <taxon>Arthropoda</taxon>
        <taxon>Hexapoda</taxon>
        <taxon>Insecta</taxon>
        <taxon>Pterygota</taxon>
        <taxon>Neoptera</taxon>
        <taxon>Endopterygota</taxon>
        <taxon>Lepidoptera</taxon>
        <taxon>Glossata</taxon>
        <taxon>Ditrysia</taxon>
        <taxon>Papilionoidea</taxon>
        <taxon>Papilionidae</taxon>
        <taxon>Papilioninae</taxon>
        <taxon>Iphiclides</taxon>
    </lineage>
</organism>
<keyword evidence="1" id="KW-0479">Metal-binding</keyword>
<name>A0ABN8HS59_9NEOP</name>
<feature type="domain" description="FLYWCH-type" evidence="4">
    <location>
        <begin position="73"/>
        <end position="131"/>
    </location>
</feature>
<evidence type="ECO:0000259" key="4">
    <source>
        <dbReference type="Pfam" id="PF04500"/>
    </source>
</evidence>
<keyword evidence="6" id="KW-1185">Reference proteome</keyword>
<dbReference type="EMBL" id="OW152824">
    <property type="protein sequence ID" value="CAH2040300.1"/>
    <property type="molecule type" value="Genomic_DNA"/>
</dbReference>
<keyword evidence="3" id="KW-0862">Zinc</keyword>
<keyword evidence="2" id="KW-0863">Zinc-finger</keyword>
<protein>
    <recommendedName>
        <fullName evidence="4">FLYWCH-type domain-containing protein</fullName>
    </recommendedName>
</protein>